<evidence type="ECO:0008006" key="4">
    <source>
        <dbReference type="Google" id="ProtNLM"/>
    </source>
</evidence>
<dbReference type="Proteomes" id="UP000516173">
    <property type="component" value="Chromosome"/>
</dbReference>
<gene>
    <name evidence="2" type="ORF">NWFMUON74_61620</name>
</gene>
<feature type="compositionally biased region" description="Pro residues" evidence="1">
    <location>
        <begin position="252"/>
        <end position="263"/>
    </location>
</feature>
<evidence type="ECO:0000313" key="2">
    <source>
        <dbReference type="EMBL" id="BCK58390.1"/>
    </source>
</evidence>
<dbReference type="KEGG" id="nwl:NWFMUON74_61620"/>
<protein>
    <recommendedName>
        <fullName evidence="4">Portal protein</fullName>
    </recommendedName>
</protein>
<feature type="region of interest" description="Disordered" evidence="1">
    <location>
        <begin position="529"/>
        <end position="553"/>
    </location>
</feature>
<evidence type="ECO:0000313" key="3">
    <source>
        <dbReference type="Proteomes" id="UP000516173"/>
    </source>
</evidence>
<dbReference type="AlphaFoldDB" id="A0A7G1KT92"/>
<feature type="region of interest" description="Disordered" evidence="1">
    <location>
        <begin position="238"/>
        <end position="265"/>
    </location>
</feature>
<reference evidence="2 3" key="1">
    <citation type="submission" date="2020-08" db="EMBL/GenBank/DDBJ databases">
        <title>Genome Sequencing of Nocardia wallacei strain FMUON74 and assembly.</title>
        <authorList>
            <person name="Toyokawa M."/>
            <person name="Uesaka K."/>
        </authorList>
    </citation>
    <scope>NUCLEOTIDE SEQUENCE [LARGE SCALE GENOMIC DNA]</scope>
    <source>
        <strain evidence="2 3">FMUON74</strain>
    </source>
</reference>
<accession>A0A7G1KT92</accession>
<dbReference type="GeneID" id="80350572"/>
<proteinExistence type="predicted"/>
<evidence type="ECO:0000256" key="1">
    <source>
        <dbReference type="SAM" id="MobiDB-lite"/>
    </source>
</evidence>
<organism evidence="2 3">
    <name type="scientific">Nocardia wallacei</name>
    <dbReference type="NCBI Taxonomy" id="480035"/>
    <lineage>
        <taxon>Bacteria</taxon>
        <taxon>Bacillati</taxon>
        <taxon>Actinomycetota</taxon>
        <taxon>Actinomycetes</taxon>
        <taxon>Mycobacteriales</taxon>
        <taxon>Nocardiaceae</taxon>
        <taxon>Nocardia</taxon>
    </lineage>
</organism>
<sequence>MALIWRQKPTTGPDTTVEPLVVSSVSALTAASTAVPAHRWGKVVKPSGEGKKWQPEAWDMLDNVGELSFALLWKTALLSRFRLVASDIDPETGKPTGSTEHAAAKDIVARIAGGVAGQSQMLGRLAPLMMIPGEGWLAIIYPDGQEQWHVLSTDEIKTRGDDVEITLQDGTTYKLDKENDTLSRIWRQDPRQSWLAWSPVKAALPILRRIVRMEQNIEAAGKSRQAGNGILVLPREISMPTTPAPRGEPDPDAPNLPPPPAPPSRFASADEIRIALQEAMSKAIDDPSSAAALVPIVLTVAGDYVDKIRHIKFDSEVSEKAQAAQEKAVRRLAMTLDMPPEVLLGLADLNHWSLYGVEEEAVRWHAAPEMETICAALTEQLLRPMLGAGAENVVIWYDTSDVEAEPDQLAKVSAAYKDGVVNAEAYIRELGLSVEEDGYDLSTETGWALWTVDQVRRTPQLLPQLLPVLRMLVPALSGLPELPAAPASPPADPPPETIDARVPDTRENAAAQAIVRMCVNEAMRLAANRRRTRRAHASVRGMSTMDTHRKLGPCDESEVDGLIAGWDDMVDEGVCATAGIDRDRLRRLVVATCRAALTTGQPPALPTQLTGALV</sequence>
<name>A0A7G1KT92_9NOCA</name>
<dbReference type="RefSeq" id="WP_187685146.1">
    <property type="nucleotide sequence ID" value="NZ_AP023396.1"/>
</dbReference>
<dbReference type="EMBL" id="AP023396">
    <property type="protein sequence ID" value="BCK58390.1"/>
    <property type="molecule type" value="Genomic_DNA"/>
</dbReference>
<keyword evidence="3" id="KW-1185">Reference proteome</keyword>